<dbReference type="AlphaFoldDB" id="A0A0P9CNA7"/>
<feature type="transmembrane region" description="Helical" evidence="12">
    <location>
        <begin position="188"/>
        <end position="215"/>
    </location>
</feature>
<comment type="subcellular location">
    <subcellularLocation>
        <location evidence="1">Cell membrane</location>
        <topology evidence="1">Multi-pass membrane protein</topology>
    </subcellularLocation>
</comment>
<dbReference type="GO" id="GO:0044780">
    <property type="term" value="P:bacterial-type flagellum assembly"/>
    <property type="evidence" value="ECO:0007669"/>
    <property type="project" value="InterPro"/>
</dbReference>
<evidence type="ECO:0000256" key="1">
    <source>
        <dbReference type="ARBA" id="ARBA00004651"/>
    </source>
</evidence>
<dbReference type="Proteomes" id="UP000050482">
    <property type="component" value="Unassembled WGS sequence"/>
</dbReference>
<comment type="caution">
    <text evidence="13">The sequence shown here is derived from an EMBL/GenBank/DDBJ whole genome shotgun (WGS) entry which is preliminary data.</text>
</comment>
<keyword evidence="5 12" id="KW-1003">Cell membrane</keyword>
<keyword evidence="6 12" id="KW-0812">Transmembrane</keyword>
<evidence type="ECO:0000313" key="14">
    <source>
        <dbReference type="Proteomes" id="UP000050482"/>
    </source>
</evidence>
<organism evidence="13 14">
    <name type="scientific">Alicyclobacillus ferrooxydans</name>
    <dbReference type="NCBI Taxonomy" id="471514"/>
    <lineage>
        <taxon>Bacteria</taxon>
        <taxon>Bacillati</taxon>
        <taxon>Bacillota</taxon>
        <taxon>Bacilli</taxon>
        <taxon>Bacillales</taxon>
        <taxon>Alicyclobacillaceae</taxon>
        <taxon>Alicyclobacillus</taxon>
    </lineage>
</organism>
<comment type="function">
    <text evidence="12">Required for formation of the rod structure in the basal body of the flagellar apparatus. Together with FliI and FliH, may constitute the export apparatus of flagellin.</text>
</comment>
<evidence type="ECO:0000256" key="10">
    <source>
        <dbReference type="ARBA" id="ARBA00023136"/>
    </source>
</evidence>
<proteinExistence type="inferred from homology"/>
<dbReference type="RefSeq" id="WP_054968475.1">
    <property type="nucleotide sequence ID" value="NZ_LJCO01000033.1"/>
</dbReference>
<dbReference type="EMBL" id="LJCO01000033">
    <property type="protein sequence ID" value="KPV44388.1"/>
    <property type="molecule type" value="Genomic_DNA"/>
</dbReference>
<dbReference type="InterPro" id="IPR029025">
    <property type="entry name" value="T3SS_substrate_exporter_C"/>
</dbReference>
<dbReference type="PRINTS" id="PR00950">
    <property type="entry name" value="TYPE3IMSPROT"/>
</dbReference>
<dbReference type="PANTHER" id="PTHR30531:SF12">
    <property type="entry name" value="FLAGELLAR BIOSYNTHETIC PROTEIN FLHB"/>
    <property type="match status" value="1"/>
</dbReference>
<dbReference type="SUPFAM" id="SSF160544">
    <property type="entry name" value="EscU C-terminal domain-like"/>
    <property type="match status" value="1"/>
</dbReference>
<evidence type="ECO:0000256" key="12">
    <source>
        <dbReference type="RuleBase" id="RU364091"/>
    </source>
</evidence>
<feature type="transmembrane region" description="Helical" evidence="12">
    <location>
        <begin position="90"/>
        <end position="114"/>
    </location>
</feature>
<dbReference type="STRING" id="471514.AN477_07090"/>
<comment type="similarity">
    <text evidence="2 12">Belongs to the type III secretion exporter family.</text>
</comment>
<feature type="transmembrane region" description="Helical" evidence="12">
    <location>
        <begin position="37"/>
        <end position="54"/>
    </location>
</feature>
<dbReference type="InterPro" id="IPR006135">
    <property type="entry name" value="T3SS_substrate_exporter"/>
</dbReference>
<dbReference type="Gene3D" id="3.40.1690.10">
    <property type="entry name" value="secretion proteins EscU"/>
    <property type="match status" value="1"/>
</dbReference>
<keyword evidence="7 12" id="KW-1005">Bacterial flagellum biogenesis</keyword>
<sequence length="358" mass="40667">MLAFELQRFAEDKTEKATPRRRQKSIQEGNIPKSRDLVSSISFLVALFVLKFFAQGTWNRLTQDWTYDLSHVAQVQLTAADVIPFLFQQLMVVVGIAYPFVIFPMIVGIIANYAQVKFVFLPNLILPKFSRLNPLTGFTRIFGVSGLVQTLQSLFKLLVISSVAYFSVQGLISQILNLPQYLLSQYPGLIASMIYSVMIKAAVGLIVLAGLDYAYQRFDSEKRMKMSKEEVKRERKDAEGNPEVKQKIRKMGFQIASKRMMQQVPKADVVVTNPTHFAVCLKYERGTKAPIVTAKGSDEIALRIRSIAHEHAIPIVENKPLARELYQSCDLDDPIPMHLFKAVAELLAYVYIRRKMVR</sequence>
<evidence type="ECO:0000256" key="5">
    <source>
        <dbReference type="ARBA" id="ARBA00022475"/>
    </source>
</evidence>
<keyword evidence="14" id="KW-1185">Reference proteome</keyword>
<evidence type="ECO:0000256" key="6">
    <source>
        <dbReference type="ARBA" id="ARBA00022692"/>
    </source>
</evidence>
<keyword evidence="10 12" id="KW-0472">Membrane</keyword>
<dbReference type="GO" id="GO:0005886">
    <property type="term" value="C:plasma membrane"/>
    <property type="evidence" value="ECO:0007669"/>
    <property type="project" value="UniProtKB-SubCell"/>
</dbReference>
<keyword evidence="9 12" id="KW-1133">Transmembrane helix</keyword>
<evidence type="ECO:0000313" key="13">
    <source>
        <dbReference type="EMBL" id="KPV44388.1"/>
    </source>
</evidence>
<evidence type="ECO:0000256" key="4">
    <source>
        <dbReference type="ARBA" id="ARBA00022448"/>
    </source>
</evidence>
<keyword evidence="8 12" id="KW-0653">Protein transport</keyword>
<protein>
    <recommendedName>
        <fullName evidence="3 12">Flagellar biosynthetic protein FlhB</fullName>
    </recommendedName>
</protein>
<evidence type="ECO:0000256" key="3">
    <source>
        <dbReference type="ARBA" id="ARBA00021622"/>
    </source>
</evidence>
<evidence type="ECO:0000256" key="9">
    <source>
        <dbReference type="ARBA" id="ARBA00022989"/>
    </source>
</evidence>
<dbReference type="PATRIC" id="fig|471514.4.peg.3659"/>
<feature type="transmembrane region" description="Helical" evidence="12">
    <location>
        <begin position="157"/>
        <end position="176"/>
    </location>
</feature>
<dbReference type="NCBIfam" id="TIGR00328">
    <property type="entry name" value="flhB"/>
    <property type="match status" value="1"/>
</dbReference>
<evidence type="ECO:0000256" key="7">
    <source>
        <dbReference type="ARBA" id="ARBA00022795"/>
    </source>
</evidence>
<dbReference type="GO" id="GO:0009306">
    <property type="term" value="P:protein secretion"/>
    <property type="evidence" value="ECO:0007669"/>
    <property type="project" value="InterPro"/>
</dbReference>
<evidence type="ECO:0000256" key="8">
    <source>
        <dbReference type="ARBA" id="ARBA00022927"/>
    </source>
</evidence>
<dbReference type="InterPro" id="IPR006136">
    <property type="entry name" value="FlhB"/>
</dbReference>
<evidence type="ECO:0000256" key="11">
    <source>
        <dbReference type="ARBA" id="ARBA00023225"/>
    </source>
</evidence>
<name>A0A0P9CNA7_9BACL</name>
<dbReference type="PANTHER" id="PTHR30531">
    <property type="entry name" value="FLAGELLAR BIOSYNTHETIC PROTEIN FLHB"/>
    <property type="match status" value="1"/>
</dbReference>
<keyword evidence="4 12" id="KW-0813">Transport</keyword>
<accession>A0A0P9CNA7</accession>
<evidence type="ECO:0000256" key="2">
    <source>
        <dbReference type="ARBA" id="ARBA00010690"/>
    </source>
</evidence>
<gene>
    <name evidence="12" type="primary">flhB</name>
    <name evidence="13" type="ORF">AN477_07090</name>
</gene>
<keyword evidence="11 12" id="KW-1006">Bacterial flagellum protein export</keyword>
<reference evidence="13 14" key="1">
    <citation type="submission" date="2015-09" db="EMBL/GenBank/DDBJ databases">
        <title>Draft genome sequence of Alicyclobacillus ferrooxydans DSM 22381.</title>
        <authorList>
            <person name="Hemp J."/>
        </authorList>
    </citation>
    <scope>NUCLEOTIDE SEQUENCE [LARGE SCALE GENOMIC DNA]</scope>
    <source>
        <strain evidence="13 14">TC-34</strain>
    </source>
</reference>
<dbReference type="Pfam" id="PF01312">
    <property type="entry name" value="Bac_export_2"/>
    <property type="match status" value="1"/>
</dbReference>